<dbReference type="InterPro" id="IPR000415">
    <property type="entry name" value="Nitroreductase-like"/>
</dbReference>
<protein>
    <submittedName>
        <fullName evidence="2">Nitroreductase family protein</fullName>
    </submittedName>
</protein>
<organism evidence="2 3">
    <name type="scientific">Candidatus Thalassospirochaeta sargassi</name>
    <dbReference type="NCBI Taxonomy" id="3119039"/>
    <lineage>
        <taxon>Bacteria</taxon>
        <taxon>Pseudomonadati</taxon>
        <taxon>Spirochaetota</taxon>
        <taxon>Spirochaetia</taxon>
        <taxon>Spirochaetales</taxon>
        <taxon>Spirochaetaceae</taxon>
        <taxon>Candidatus Thalassospirochaeta</taxon>
    </lineage>
</organism>
<feature type="domain" description="Nitroreductase" evidence="1">
    <location>
        <begin position="33"/>
        <end position="69"/>
    </location>
</feature>
<dbReference type="Proteomes" id="UP001221217">
    <property type="component" value="Unassembled WGS sequence"/>
</dbReference>
<proteinExistence type="predicted"/>
<evidence type="ECO:0000313" key="2">
    <source>
        <dbReference type="EMBL" id="MDC7225172.1"/>
    </source>
</evidence>
<reference evidence="2 3" key="1">
    <citation type="submission" date="2022-12" db="EMBL/GenBank/DDBJ databases">
        <title>Metagenome assembled genome from gulf of manar.</title>
        <authorList>
            <person name="Kohli P."/>
            <person name="Pk S."/>
            <person name="Venkata Ramana C."/>
            <person name="Sasikala C."/>
        </authorList>
    </citation>
    <scope>NUCLEOTIDE SEQUENCE [LARGE SCALE GENOMIC DNA]</scope>
    <source>
        <strain evidence="2">JB008</strain>
    </source>
</reference>
<dbReference type="AlphaFoldDB" id="A0AAJ1I9J3"/>
<evidence type="ECO:0000259" key="1">
    <source>
        <dbReference type="Pfam" id="PF00881"/>
    </source>
</evidence>
<comment type="caution">
    <text evidence="2">The sequence shown here is derived from an EMBL/GenBank/DDBJ whole genome shotgun (WGS) entry which is preliminary data.</text>
</comment>
<dbReference type="GO" id="GO:0016491">
    <property type="term" value="F:oxidoreductase activity"/>
    <property type="evidence" value="ECO:0007669"/>
    <property type="project" value="InterPro"/>
</dbReference>
<evidence type="ECO:0000313" key="3">
    <source>
        <dbReference type="Proteomes" id="UP001221217"/>
    </source>
</evidence>
<dbReference type="InterPro" id="IPR029479">
    <property type="entry name" value="Nitroreductase"/>
</dbReference>
<gene>
    <name evidence="2" type="ORF">PQJ61_00245</name>
</gene>
<dbReference type="EMBL" id="JAQQAL010000002">
    <property type="protein sequence ID" value="MDC7225172.1"/>
    <property type="molecule type" value="Genomic_DNA"/>
</dbReference>
<sequence>MRTLKKQISASVSFGRLKLWDRQIHRSEIPDIINNRRSIRKYSEKPLCNDLILKLTKAAMQAPSAGNQQQDMSAAAAKFLLEAVRLSVSPVKELKVL</sequence>
<dbReference type="Gene3D" id="3.40.109.10">
    <property type="entry name" value="NADH Oxidase"/>
    <property type="match status" value="1"/>
</dbReference>
<dbReference type="SUPFAM" id="SSF55469">
    <property type="entry name" value="FMN-dependent nitroreductase-like"/>
    <property type="match status" value="1"/>
</dbReference>
<accession>A0AAJ1I9J3</accession>
<name>A0AAJ1I9J3_9SPIO</name>
<dbReference type="Pfam" id="PF00881">
    <property type="entry name" value="Nitroreductase"/>
    <property type="match status" value="1"/>
</dbReference>